<dbReference type="PANTHER" id="PTHR47843:SF2">
    <property type="entry name" value="BTB DOMAIN-CONTAINING PROTEIN"/>
    <property type="match status" value="1"/>
</dbReference>
<evidence type="ECO:0008006" key="3">
    <source>
        <dbReference type="Google" id="ProtNLM"/>
    </source>
</evidence>
<dbReference type="RefSeq" id="XP_026619938.1">
    <property type="nucleotide sequence ID" value="XM_026769897.1"/>
</dbReference>
<dbReference type="PANTHER" id="PTHR47843">
    <property type="entry name" value="BTB DOMAIN-CONTAINING PROTEIN-RELATED"/>
    <property type="match status" value="1"/>
</dbReference>
<organism evidence="1 2">
    <name type="scientific">Aspergillus welwitschiae</name>
    <dbReference type="NCBI Taxonomy" id="1341132"/>
    <lineage>
        <taxon>Eukaryota</taxon>
        <taxon>Fungi</taxon>
        <taxon>Dikarya</taxon>
        <taxon>Ascomycota</taxon>
        <taxon>Pezizomycotina</taxon>
        <taxon>Eurotiomycetes</taxon>
        <taxon>Eurotiomycetidae</taxon>
        <taxon>Eurotiales</taxon>
        <taxon>Aspergillaceae</taxon>
        <taxon>Aspergillus</taxon>
        <taxon>Aspergillus subgen. Circumdati</taxon>
    </lineage>
</organism>
<accession>A0A3F3PKP5</accession>
<keyword evidence="2" id="KW-1185">Reference proteome</keyword>
<dbReference type="GeneID" id="38138253"/>
<dbReference type="EMBL" id="KZ852109">
    <property type="protein sequence ID" value="RDH26916.1"/>
    <property type="molecule type" value="Genomic_DNA"/>
</dbReference>
<dbReference type="Gene3D" id="3.30.710.10">
    <property type="entry name" value="Potassium Channel Kv1.1, Chain A"/>
    <property type="match status" value="1"/>
</dbReference>
<protein>
    <recommendedName>
        <fullName evidence="3">BTB domain-containing protein</fullName>
    </recommendedName>
</protein>
<dbReference type="Proteomes" id="UP000253729">
    <property type="component" value="Unassembled WGS sequence"/>
</dbReference>
<reference evidence="1 2" key="1">
    <citation type="submission" date="2018-07" db="EMBL/GenBank/DDBJ databases">
        <title>The genomes of Aspergillus section Nigri reveals drivers in fungal speciation.</title>
        <authorList>
            <consortium name="DOE Joint Genome Institute"/>
            <person name="Vesth T.C."/>
            <person name="Nybo J."/>
            <person name="Theobald S."/>
            <person name="Brandl J."/>
            <person name="Frisvad J.C."/>
            <person name="Nielsen K.F."/>
            <person name="Lyhne E.K."/>
            <person name="Kogle M.E."/>
            <person name="Kuo A."/>
            <person name="Riley R."/>
            <person name="Clum A."/>
            <person name="Nolan M."/>
            <person name="Lipzen A."/>
            <person name="Salamov A."/>
            <person name="Henrissat B."/>
            <person name="Wiebenga A."/>
            <person name="De vries R.P."/>
            <person name="Grigoriev I.V."/>
            <person name="Mortensen U.H."/>
            <person name="Andersen M.R."/>
            <person name="Baker S.E."/>
        </authorList>
    </citation>
    <scope>NUCLEOTIDE SEQUENCE [LARGE SCALE GENOMIC DNA]</scope>
    <source>
        <strain evidence="1 2">CBS 139.54b</strain>
    </source>
</reference>
<dbReference type="STRING" id="1341132.A0A3F3PKP5"/>
<sequence length="264" mass="30282">MEKKANKCESSYIEYCYLSRKLTYLVSLQAGHAGRLFKIHRKLLGLKCEPVIAALDGSFDEGRQGIYRFDETTEGTVTRFIEWAYRGDYPTVIREIEPVQKSLPHGIEANVEGKPIIAPPAADFTSENHPLLVHIRLYIFSGTYLISELQHLAFEKVTACFMDLEKPNSLDTQLAVIDAVRLSFLRLHEHDALLNWLSQYSAYCIDKLRLQSSFHDLLSDFPILSSRMMLSLNPASSPPWKITQPKYPFTHYSPNRSAEIKYDY</sequence>
<gene>
    <name evidence="1" type="ORF">BDQ94DRAFT_164074</name>
</gene>
<name>A0A3F3PKP5_9EURO</name>
<dbReference type="AlphaFoldDB" id="A0A3F3PKP5"/>
<evidence type="ECO:0000313" key="1">
    <source>
        <dbReference type="EMBL" id="RDH26916.1"/>
    </source>
</evidence>
<proteinExistence type="predicted"/>
<evidence type="ECO:0000313" key="2">
    <source>
        <dbReference type="Proteomes" id="UP000253729"/>
    </source>
</evidence>
<dbReference type="InterPro" id="IPR011333">
    <property type="entry name" value="SKP1/BTB/POZ_sf"/>
</dbReference>